<dbReference type="EMBL" id="QQBB01000008">
    <property type="protein sequence ID" value="RDI56728.1"/>
    <property type="molecule type" value="Genomic_DNA"/>
</dbReference>
<evidence type="ECO:0008006" key="4">
    <source>
        <dbReference type="Google" id="ProtNLM"/>
    </source>
</evidence>
<reference evidence="2 3" key="1">
    <citation type="submission" date="2018-07" db="EMBL/GenBank/DDBJ databases">
        <title>Genomic Encyclopedia of Type Strains, Phase IV (KMG-IV): sequencing the most valuable type-strain genomes for metagenomic binning, comparative biology and taxonomic classification.</title>
        <authorList>
            <person name="Goeker M."/>
        </authorList>
    </citation>
    <scope>NUCLEOTIDE SEQUENCE [LARGE SCALE GENOMIC DNA]</scope>
    <source>
        <strain evidence="2 3">DSM 14364</strain>
    </source>
</reference>
<evidence type="ECO:0000256" key="1">
    <source>
        <dbReference type="SAM" id="SignalP"/>
    </source>
</evidence>
<feature type="chain" id="PRO_5017010228" description="Beta/gamma crystallin" evidence="1">
    <location>
        <begin position="26"/>
        <end position="231"/>
    </location>
</feature>
<organism evidence="2 3">
    <name type="scientific">Microvirga subterranea</name>
    <dbReference type="NCBI Taxonomy" id="186651"/>
    <lineage>
        <taxon>Bacteria</taxon>
        <taxon>Pseudomonadati</taxon>
        <taxon>Pseudomonadota</taxon>
        <taxon>Alphaproteobacteria</taxon>
        <taxon>Hyphomicrobiales</taxon>
        <taxon>Methylobacteriaceae</taxon>
        <taxon>Microvirga</taxon>
    </lineage>
</organism>
<name>A0A370HGJ6_9HYPH</name>
<dbReference type="OrthoDB" id="1144014at2"/>
<comment type="caution">
    <text evidence="2">The sequence shown here is derived from an EMBL/GenBank/DDBJ whole genome shotgun (WGS) entry which is preliminary data.</text>
</comment>
<keyword evidence="1" id="KW-0732">Signal</keyword>
<feature type="signal peptide" evidence="1">
    <location>
        <begin position="1"/>
        <end position="25"/>
    </location>
</feature>
<dbReference type="AlphaFoldDB" id="A0A370HGJ6"/>
<dbReference type="Proteomes" id="UP000254925">
    <property type="component" value="Unassembled WGS sequence"/>
</dbReference>
<proteinExistence type="predicted"/>
<protein>
    <recommendedName>
        <fullName evidence="4">Beta/gamma crystallin</fullName>
    </recommendedName>
</protein>
<accession>A0A370HGJ6</accession>
<sequence length="231" mass="25843">MIFDARVLGSVLIAACFSFSAAAEASDFMIEPGRRAGPVTKDMTEAQLKALLPKGQVKRVLQHVEEDVYNCGTLIYAGTDNEAFVSWASMTKDYWGDDPKNVKECEGLPGPSKPQAVTIENDFFRHPERRSSWRSAKGIRLGMNLRELETAAGQPFLFSACQCDYGGVVFGEPLQRTFPNLDLRLFYTDIPDDIRAKYVNEDDDYALKSSDVPPALARRILLWKIVARLAR</sequence>
<evidence type="ECO:0000313" key="3">
    <source>
        <dbReference type="Proteomes" id="UP000254925"/>
    </source>
</evidence>
<keyword evidence="3" id="KW-1185">Reference proteome</keyword>
<evidence type="ECO:0000313" key="2">
    <source>
        <dbReference type="EMBL" id="RDI56728.1"/>
    </source>
</evidence>
<gene>
    <name evidence="2" type="ORF">DES45_10876</name>
</gene>
<dbReference type="RefSeq" id="WP_114771691.1">
    <property type="nucleotide sequence ID" value="NZ_QQBB01000008.1"/>
</dbReference>